<evidence type="ECO:0000259" key="20">
    <source>
        <dbReference type="PROSITE" id="PS51212"/>
    </source>
</evidence>
<dbReference type="GO" id="GO:0050982">
    <property type="term" value="P:detection of mechanical stimulus"/>
    <property type="evidence" value="ECO:0007669"/>
    <property type="project" value="TreeGrafter"/>
</dbReference>
<keyword evidence="12" id="KW-0966">Cell projection</keyword>
<feature type="transmembrane region" description="Helical" evidence="14">
    <location>
        <begin position="2988"/>
        <end position="3006"/>
    </location>
</feature>
<dbReference type="InterPro" id="IPR000601">
    <property type="entry name" value="PKD_dom"/>
</dbReference>
<dbReference type="Pfam" id="PF13385">
    <property type="entry name" value="Laminin_G_3"/>
    <property type="match status" value="1"/>
</dbReference>
<accession>A0AAU9VXD6</accession>
<evidence type="ECO:0000256" key="7">
    <source>
        <dbReference type="ARBA" id="ARBA00022989"/>
    </source>
</evidence>
<organism evidence="21 22">
    <name type="scientific">Pocillopora meandrina</name>
    <dbReference type="NCBI Taxonomy" id="46732"/>
    <lineage>
        <taxon>Eukaryota</taxon>
        <taxon>Metazoa</taxon>
        <taxon>Cnidaria</taxon>
        <taxon>Anthozoa</taxon>
        <taxon>Hexacorallia</taxon>
        <taxon>Scleractinia</taxon>
        <taxon>Astrocoeniina</taxon>
        <taxon>Pocilloporidae</taxon>
        <taxon>Pocillopora</taxon>
    </lineage>
</organism>
<name>A0AAU9VXD6_9CNID</name>
<sequence>FPGWLQCTHLNVAAERNGATCTPRSNPECGGAIDGRTDTGSTERFIKITFARDFLVNKLVIQLGSPNPQISDICLNFSDSSLESITLKPNAVKEEITFTPRVVKWVQIFSTTAGGFREIEVYHDHCIRDRQCDLINLLPSNDSGPIALVDDTVMFSIQMDIPEPVNVRFTTKSHSDDGYIFKISTIYVKLFRVVSDAETLLQQRNFSDVMGVGWRTLWVNYRCTSVILGSGNDVILKFDDMVNHQIIHFIKFEKPLNRKTILLCNRRDKCHNDASYYWPLDKAIGEVLHDVQGRSDGKVNTTLIKSDVWVSGPRWHSVSSAALNLFKSGPIALIRNLSSTCLGDIQQCYDGLTVAFWFQLTENIADSQWLLYSAKDFTDISITVQSNNITGAFFISGNTWSATFDVTLHQWHHVAFTWAKSNGFIAIVNFVHVKQGGVDYSLTSSSGDNPLTIGRGLTKSSLYMSHVVVYERFLSSSQIQRIGKCTNLVSDTDPESYGVITGIVPDDQFIASSSLNQQSGPHQGRARVSQPGLFSGSWIPNVQSKSQYLQVDLLQVRNISAIMTQGRNEWECNCGEWVTLYTLSYSLCGSIWSDYIANGSIKYFFGNHDGETIVSNFLCPDLTARVLRFHPFSWHNAIALRIDVVASKNAVNYLGCFSSPSDMVLSNDTVVSKLTPERCVTACGKAGKRYARITQGTQCHCSNNSPDVDKVTDDAACYYPCEGDKALKCGSNLYFSVYYAPGQYDFPLALSVTSASEAFERVQIMVTPNYGSLVMLNFGDGTVIYTKNSSIEYVYTTLGLHEVYAETTIGYYGQCQKIYDMKTINVSLPVTGVKVQCPSVVEAWSSFECSLKVGTGSNMDMQFTTPLGEVVNGSMEDSTPQMVGYKTPLPSSEPKFNLSDANKTIILPNYYFGKTGRLVAMKSNTTRAGYIELQVLRPLCILPAENKYCFQNGSCTTKLPECSLSNLGYQCSSAANVFCGQSIDCQMGLLTCPANQTSNSTLSTHYEVIYTSTLYLPEGFHITIVNQPGFMVRTADIVSIGAIQNIAAGIISTESAGNAFIFYQHHLSVGEVVLGRNNAAFTEIHHTFHLVVVYLPPSEMVVSLGNYPVGHWKQQGSVAWRSIELNITACVSMKNITWEVPDFVPKNKTFNIVVPPHPGHNVTFGIQIMEENSSNVLYKKEEKEFFYSWTNVSKSLPLRIDRESQTTLLLTASNLLSSAMRKCQVEIMIPVEEVYLFNITLTSLGNDTEISWVVERGTNISYLVSFGDGNYFEGSFRKLGILVGSYLHKYSREGNFTVNVTAYNFVSTETVTGVAVVIAPIVNVTCRVIHAARDIEVNETIQINATFPQGSNSMALVDFADSSKTTGVPTQTLICSDTCRPMYSLVVSHNYSTYGSYTANLTFINSVSKRTCLPNIFVHKPVYPLTGFNITCPLANLSTPTFCMLDVTGGNDFWCDWDFGANSQKGKSHYWNLTLPVANNYSDVGNFTIRTNCSNRLYNTTVIGNAIVQEPITGFVVTCPEAQSVDEALNLDVQVATGTGMNFEISLKHIYADNLTLRLTNFTDHKSPTFSISPQKFPVVGIYLLTVKVANLVTPQQIYTREIKVDKVIANLRLLNNDTFIPVNKTIKCGISIDAGTNITLDWDFEDGRRSVSLFTGDSLRLLGDFLEHLYTDHGAYLLNVTASNPVSKVTVTKYLYVQYIVKDIEITSDSPQEIPPGTVTFTVSVKPDTHPPTNATIDMDFGDSTSRMNIPLGEAQGINIINNYITPGMIRVNMTMRNDVSSVNLTHVVDVQRSIKDLQILAYHTDGDAGYGAPGRGPNKADFPMEYDVLLVANISDGTAVTYRWDFGDGTSVETKKINVLHRYLSPEGFAVTVEAKNSISDASVSRTIRIMKSIFNVSFENDSPTVHEFNTTLFITIGQRGTDSCFLVDLGNSTRILYKGFSNVSCDDELKKTNDVRVLPSLNFNITFEYWQKINYAVNLTALNSVSRVTIHGWVVILHLPCDFPVVRIPDAGRSFGTRRKYFRADYVTIKSRCTINCLASRETSFHWELTRISSGADNGTILRTDSFDKNQSVLIVPQRSLPYGTFMVRLNVSMVGLPLVHRHKNAYIEIMPSPLLAKIISGNAWSQSVYKKIVLDASHSHDPDYGSEDKRGLEYFWYCKTTAENYEFPSVPSKNFTNSDGTDSRGCFRNGTRLLSVSTDILEIQPNVLWVNTTYVFKFFVTKDSRMAMFFVRVSLTYEDPPTMSIRKPYDEFPGKENPSAKLSLEGVCKGCNQQDINSLTISWSLWVTGEGYGDGNAHSAIEMADHTVTDWTRVANLLAMTRAGIASEFLILRANSLESGVSYTARVEGRFGEGATGFAEYVFVTASPPTGGECHAIKGDGSGHEVLITLSCNGWTSSSGSTKLMYDYFYKTSPDGAEYLFQYTRDGTIGNIRLPLGLREYNYTLYLKAIISDELGSKSEAKFEYQSFPSEEDDSVLIEKLLEEMTINSTLRTLEMESYSQFTNQYIVEVASQLNAMSERAANLTGFKEASRNIRTRMSRVLSEITMDDIKTVRETANAVSKLATIPDECEVEAQLNLNKTLSNMVSLIIQQSAITDSTELWGTLNTVSEALGNMLGVVSHLMDGEYFAGNRTNASMTQENFDVLGKILMENVIEYVRLLSDSYLGHTLPKEEPIQVRSPSLYFTLNRDFPAGFSGRTLHCGVGGVDLPDNFGELGILKDGNETALIVIDALVTSTPFVPFVWSPSASLVNSHVLSIEIRNHSTQEELKIENLTQPVDLWIRKGSESLKTSQGKVEYTKILRHRFEVKNNRSSITIEVHLLGEFTKQPSLVVYLRKGEEPTMDGHEKDKIRVVPQLNSSVNASNEGAWDPKLLFFSNTEFNGTAAGEYFVIVEYNGTVSGARVDEEDRTVEYLFSSYTSECLYWNELNQTWVGDGCVVGPLSNSTHTQCLCTHMSSFASSFFVPPNKIDWRKVNLKELLKNPTVTIIVCCIFLLYFLLVVWARQKDKADLLLVGVTPLPTNDPRDLYGYEVIVFTGFDSSAGTTADVSIVLTGTFEQTQTRRLLDLEPARRKFQQGSVDNFLLTVPRPLGEILGIRIWHNNTGPDPSWFLSRVLVRDLQTDKVVWFVCDRWLAVEEDDGQIDRRLLPASKEELVRFSFLFSSEVRKNLSDGHLWYSVLYRPLGSSFTCVQRLSCCLSILTCSMLANAMFYKDGAEEKSNAEVEVKIGPIRLSINQIGIGVMSSLVVLPVNLLIVNIFRKARPKDLPMLGTKPSNHQSNACEHSDFDSETCNSYDLVERKEEDAENSETKKEEKGKKGKKMFTLPHYTIYIAYGLIFVASVTSAVFTIFYSLTFGEAKSQRWVSSMMISFWQDVIISQPLKVIIVAVLFALIIKDPDKAIQDDGKERRELGTDEEWIHDSYGNLQNGFDFRKSTEIPKPPSEGLLHIARQRRTKQKQMKIILREIFLYFAFILVLSVVAYGSRDTQAYAVTKALTDIFPESKYTSLLPFDQSSEASKLWNWIENSFVPSLYPQYWYGPFIIKQEEQLWSEERMTFKTGRGGGRKIKTIVKGSGSYATDYAESFESLKSFPKTVTADRGMFYIVGVARLRQLRVKKDACTIPLHLLHIIKTCTSYYSWEDEEEGAFHPGWEPMKESDVEKLSNDHQSPWIWQSALALNGTPFWGIFASYWGGGFVYNLAPTRLTALKNIQDLHIDEWIDRYTRAVFAEFTVYNAHTNFFGVVTMLTEILPTGGYYHYPKVRSIRLYRYTGPEQMVIMVFEFIFFVSLCIYSYNEVKQLFVLGKSYFKDPWNYVEIIVIASSFSAIFLYLAELGFAKLAMERMRANPDTFISFDYIIFLDEAYLGTLGLAVFCFFLKFLKLLRFNRRLSTLAQTIKVSSKPLLSFFVIFFLFFVAYVQVAFLVFGPTNEDYATFVVASETMLSMTLGGFDFLGLQNSNRFIGPIFFISYMLFMFLILVNVFLSIVNDAFAEVSSNVGNQTNDYEVLDYIMYCLKEQIGRLASPPFKPLYKPTLTNFEKAVADVEDFAESIMYTLDNISIEEQRQANWLEVEKISDKKKTLFRFLLHMDEDFDEDDIADAIPHMARFMSKYSLEELQEIYQRNRERVVLSKFHLSSTSSLEDSSYEGQYEDIDGFDEHVLRSWKSCGELSQADVGVPNRFRSLESIAEENEPIHANHTYDSLAGSDEHGNCSRSSFDIDDKNPVAMIKSSSLSDIYTEITSNTHS</sequence>
<feature type="transmembrane region" description="Helical" evidence="14">
    <location>
        <begin position="3330"/>
        <end position="3353"/>
    </location>
</feature>
<dbReference type="Gene3D" id="2.60.60.20">
    <property type="entry name" value="PLAT/LH2 domain"/>
    <property type="match status" value="1"/>
</dbReference>
<dbReference type="PANTHER" id="PTHR10877:SF150">
    <property type="entry name" value="REJ DOMAIN-CONTAINING PROTEIN"/>
    <property type="match status" value="1"/>
</dbReference>
<dbReference type="InterPro" id="IPR000203">
    <property type="entry name" value="GPS"/>
</dbReference>
<dbReference type="InterPro" id="IPR014010">
    <property type="entry name" value="REJ_dom"/>
</dbReference>
<keyword evidence="10" id="KW-1015">Disulfide bond</keyword>
<dbReference type="Pfam" id="PF00801">
    <property type="entry name" value="PKD"/>
    <property type="match status" value="2"/>
</dbReference>
<dbReference type="CDD" id="cd00146">
    <property type="entry name" value="PKD"/>
    <property type="match status" value="2"/>
</dbReference>
<gene>
    <name evidence="21" type="ORF">PMEA_00025815</name>
</gene>
<dbReference type="InterPro" id="IPR046338">
    <property type="entry name" value="GAIN_dom_sf"/>
</dbReference>
<dbReference type="InterPro" id="IPR013320">
    <property type="entry name" value="ConA-like_dom_sf"/>
</dbReference>
<reference evidence="21 22" key="1">
    <citation type="submission" date="2022-05" db="EMBL/GenBank/DDBJ databases">
        <authorList>
            <consortium name="Genoscope - CEA"/>
            <person name="William W."/>
        </authorList>
    </citation>
    <scope>NUCLEOTIDE SEQUENCE [LARGE SCALE GENOMIC DNA]</scope>
</reference>
<dbReference type="SUPFAM" id="SSF49299">
    <property type="entry name" value="PKD domain"/>
    <property type="match status" value="5"/>
</dbReference>
<evidence type="ECO:0000256" key="11">
    <source>
        <dbReference type="ARBA" id="ARBA00023180"/>
    </source>
</evidence>
<feature type="transmembrane region" description="Helical" evidence="14">
    <location>
        <begin position="3863"/>
        <end position="3883"/>
    </location>
</feature>
<keyword evidence="22" id="KW-1185">Reference proteome</keyword>
<dbReference type="InterPro" id="IPR046791">
    <property type="entry name" value="Polycystin_dom"/>
</dbReference>
<dbReference type="SUPFAM" id="SSF49785">
    <property type="entry name" value="Galactose-binding domain-like"/>
    <property type="match status" value="1"/>
</dbReference>
<dbReference type="PROSITE" id="PS51111">
    <property type="entry name" value="REJ"/>
    <property type="match status" value="1"/>
</dbReference>
<dbReference type="PROSITE" id="PS50095">
    <property type="entry name" value="PLAT"/>
    <property type="match status" value="1"/>
</dbReference>
<comment type="caution">
    <text evidence="13">Lacks conserved residue(s) required for the propagation of feature annotation.</text>
</comment>
<evidence type="ECO:0000256" key="14">
    <source>
        <dbReference type="SAM" id="Phobius"/>
    </source>
</evidence>
<dbReference type="PROSITE" id="PS01285">
    <property type="entry name" value="FA58C_1"/>
    <property type="match status" value="1"/>
</dbReference>
<evidence type="ECO:0000256" key="8">
    <source>
        <dbReference type="ARBA" id="ARBA00023069"/>
    </source>
</evidence>
<keyword evidence="5 14" id="KW-0812">Transmembrane</keyword>
<evidence type="ECO:0000256" key="1">
    <source>
        <dbReference type="ARBA" id="ARBA00004138"/>
    </source>
</evidence>
<evidence type="ECO:0000256" key="4">
    <source>
        <dbReference type="ARBA" id="ARBA00022475"/>
    </source>
</evidence>
<proteinExistence type="inferred from homology"/>
<dbReference type="SMART" id="SM00089">
    <property type="entry name" value="PKD"/>
    <property type="match status" value="4"/>
</dbReference>
<evidence type="ECO:0000313" key="21">
    <source>
        <dbReference type="EMBL" id="CAH3040196.1"/>
    </source>
</evidence>
<keyword evidence="4" id="KW-1003">Cell membrane</keyword>
<dbReference type="InterPro" id="IPR036392">
    <property type="entry name" value="PLAT/LH2_dom_sf"/>
</dbReference>
<protein>
    <submittedName>
        <fullName evidence="21">Uncharacterized protein</fullName>
    </submittedName>
</protein>
<dbReference type="InterPro" id="IPR035986">
    <property type="entry name" value="PKD_dom_sf"/>
</dbReference>
<dbReference type="InterPro" id="IPR022409">
    <property type="entry name" value="PKD/Chitinase_dom"/>
</dbReference>
<dbReference type="CDD" id="cd00057">
    <property type="entry name" value="FA58C"/>
    <property type="match status" value="1"/>
</dbReference>
<feature type="transmembrane region" description="Helical" evidence="14">
    <location>
        <begin position="3776"/>
        <end position="3794"/>
    </location>
</feature>
<dbReference type="GO" id="GO:0005262">
    <property type="term" value="F:calcium channel activity"/>
    <property type="evidence" value="ECO:0007669"/>
    <property type="project" value="TreeGrafter"/>
</dbReference>
<feature type="domain" description="F5/8 type C" evidence="15">
    <location>
        <begin position="492"/>
        <end position="647"/>
    </location>
</feature>
<dbReference type="SMART" id="SM00308">
    <property type="entry name" value="LH2"/>
    <property type="match status" value="1"/>
</dbReference>
<dbReference type="Pfam" id="PF01822">
    <property type="entry name" value="WSC"/>
    <property type="match status" value="1"/>
</dbReference>
<dbReference type="InterPro" id="IPR000421">
    <property type="entry name" value="FA58C"/>
</dbReference>
<evidence type="ECO:0000256" key="3">
    <source>
        <dbReference type="ARBA" id="ARBA00007200"/>
    </source>
</evidence>
<feature type="transmembrane region" description="Helical" evidence="14">
    <location>
        <begin position="3903"/>
        <end position="3926"/>
    </location>
</feature>
<feature type="transmembrane region" description="Helical" evidence="14">
    <location>
        <begin position="3814"/>
        <end position="3832"/>
    </location>
</feature>
<dbReference type="Pfam" id="PF08016">
    <property type="entry name" value="PKD_channel"/>
    <property type="match status" value="1"/>
</dbReference>
<dbReference type="SMART" id="SM00321">
    <property type="entry name" value="WSC"/>
    <property type="match status" value="1"/>
</dbReference>
<evidence type="ECO:0000313" key="22">
    <source>
        <dbReference type="Proteomes" id="UP001159428"/>
    </source>
</evidence>
<keyword evidence="6" id="KW-0732">Signal</keyword>
<evidence type="ECO:0000259" key="15">
    <source>
        <dbReference type="PROSITE" id="PS50022"/>
    </source>
</evidence>
<feature type="transmembrane region" description="Helical" evidence="14">
    <location>
        <begin position="3965"/>
        <end position="3986"/>
    </location>
</feature>
<keyword evidence="7 14" id="KW-1133">Transmembrane helix</keyword>
<feature type="domain" description="PLAT" evidence="17">
    <location>
        <begin position="3031"/>
        <end position="3150"/>
    </location>
</feature>
<dbReference type="FunFam" id="1.10.287.70:FF:000086">
    <property type="entry name" value="Polycystic kidney disease 2"/>
    <property type="match status" value="1"/>
</dbReference>
<feature type="domain" description="GAIN-B" evidence="18">
    <location>
        <begin position="2807"/>
        <end position="2973"/>
    </location>
</feature>
<feature type="transmembrane region" description="Helical" evidence="14">
    <location>
        <begin position="3463"/>
        <end position="3484"/>
    </location>
</feature>
<dbReference type="EMBL" id="CALNXJ010000005">
    <property type="protein sequence ID" value="CAH3040196.1"/>
    <property type="molecule type" value="Genomic_DNA"/>
</dbReference>
<dbReference type="Proteomes" id="UP001159428">
    <property type="component" value="Unassembled WGS sequence"/>
</dbReference>
<dbReference type="InterPro" id="IPR013122">
    <property type="entry name" value="PKD1_2_channel"/>
</dbReference>
<dbReference type="InterPro" id="IPR001024">
    <property type="entry name" value="PLAT/LH2_dom"/>
</dbReference>
<dbReference type="PROSITE" id="PS50221">
    <property type="entry name" value="GAIN_B"/>
    <property type="match status" value="1"/>
</dbReference>
<dbReference type="InterPro" id="IPR008979">
    <property type="entry name" value="Galactose-bd-like_sf"/>
</dbReference>
<dbReference type="InterPro" id="IPR042060">
    <property type="entry name" value="PLAT_polycystin1"/>
</dbReference>
<dbReference type="Gene3D" id="2.60.220.50">
    <property type="match status" value="1"/>
</dbReference>
<keyword evidence="8" id="KW-0969">Cilium</keyword>
<dbReference type="Gene3D" id="2.60.120.200">
    <property type="match status" value="1"/>
</dbReference>
<evidence type="ECO:0000256" key="10">
    <source>
        <dbReference type="ARBA" id="ARBA00023157"/>
    </source>
</evidence>
<dbReference type="FunFam" id="2.60.120.260:FF:000016">
    <property type="entry name" value="Contactin-associated protein-like 4 isoform 1"/>
    <property type="match status" value="1"/>
</dbReference>
<feature type="domain" description="WSC" evidence="20">
    <location>
        <begin position="650"/>
        <end position="741"/>
    </location>
</feature>
<evidence type="ECO:0000256" key="6">
    <source>
        <dbReference type="ARBA" id="ARBA00022729"/>
    </source>
</evidence>
<evidence type="ECO:0000259" key="16">
    <source>
        <dbReference type="PROSITE" id="PS50093"/>
    </source>
</evidence>
<dbReference type="PROSITE" id="PS50022">
    <property type="entry name" value="FA58C_3"/>
    <property type="match status" value="1"/>
</dbReference>
<dbReference type="Pfam" id="PF02010">
    <property type="entry name" value="REJ"/>
    <property type="match status" value="1"/>
</dbReference>
<evidence type="ECO:0000259" key="18">
    <source>
        <dbReference type="PROSITE" id="PS50221"/>
    </source>
</evidence>
<evidence type="ECO:0000256" key="12">
    <source>
        <dbReference type="ARBA" id="ARBA00023273"/>
    </source>
</evidence>
<dbReference type="SUPFAM" id="SSF49899">
    <property type="entry name" value="Concanavalin A-like lectins/glucanases"/>
    <property type="match status" value="1"/>
</dbReference>
<feature type="non-terminal residue" evidence="21">
    <location>
        <position position="1"/>
    </location>
</feature>
<dbReference type="InterPro" id="IPR002859">
    <property type="entry name" value="PKD/REJ-like"/>
</dbReference>
<keyword evidence="11" id="KW-0325">Glycoprotein</keyword>
<evidence type="ECO:0000259" key="17">
    <source>
        <dbReference type="PROSITE" id="PS50095"/>
    </source>
</evidence>
<dbReference type="SUPFAM" id="SSF49723">
    <property type="entry name" value="Lipase/lipooxygenase domain (PLAT/LH2 domain)"/>
    <property type="match status" value="1"/>
</dbReference>
<feature type="domain" description="PKD" evidence="16">
    <location>
        <begin position="1257"/>
        <end position="1324"/>
    </location>
</feature>
<feature type="domain" description="REJ" evidence="19">
    <location>
        <begin position="2004"/>
        <end position="2400"/>
    </location>
</feature>
<feature type="transmembrane region" description="Helical" evidence="14">
    <location>
        <begin position="3373"/>
        <end position="3396"/>
    </location>
</feature>
<dbReference type="Gene3D" id="1.10.287.70">
    <property type="match status" value="1"/>
</dbReference>
<dbReference type="Pfam" id="PF01825">
    <property type="entry name" value="GPS"/>
    <property type="match status" value="1"/>
</dbReference>
<dbReference type="PANTHER" id="PTHR10877">
    <property type="entry name" value="POLYCYSTIN FAMILY MEMBER"/>
    <property type="match status" value="1"/>
</dbReference>
<dbReference type="Gene3D" id="2.60.120.260">
    <property type="entry name" value="Galactose-binding domain-like"/>
    <property type="match status" value="1"/>
</dbReference>
<feature type="domain" description="PKD" evidence="16">
    <location>
        <begin position="1635"/>
        <end position="1699"/>
    </location>
</feature>
<dbReference type="PROSITE" id="PS50093">
    <property type="entry name" value="PKD"/>
    <property type="match status" value="3"/>
</dbReference>
<dbReference type="Pfam" id="PF00754">
    <property type="entry name" value="F5_F8_type_C"/>
    <property type="match status" value="1"/>
</dbReference>
<dbReference type="Pfam" id="PF01477">
    <property type="entry name" value="PLAT"/>
    <property type="match status" value="1"/>
</dbReference>
<dbReference type="SMART" id="SM00231">
    <property type="entry name" value="FA58C"/>
    <property type="match status" value="1"/>
</dbReference>
<comment type="subcellular location">
    <subcellularLocation>
        <location evidence="2">Cell membrane</location>
        <topology evidence="2">Multi-pass membrane protein</topology>
    </subcellularLocation>
    <subcellularLocation>
        <location evidence="1">Cell projection</location>
        <location evidence="1">Cilium</location>
    </subcellularLocation>
</comment>
<evidence type="ECO:0000256" key="9">
    <source>
        <dbReference type="ARBA" id="ARBA00023136"/>
    </source>
</evidence>
<dbReference type="GO" id="GO:0005929">
    <property type="term" value="C:cilium"/>
    <property type="evidence" value="ECO:0007669"/>
    <property type="project" value="UniProtKB-SubCell"/>
</dbReference>
<dbReference type="InterPro" id="IPR057244">
    <property type="entry name" value="GAIN_B"/>
</dbReference>
<feature type="transmembrane region" description="Helical" evidence="14">
    <location>
        <begin position="3192"/>
        <end position="3213"/>
    </location>
</feature>
<comment type="similarity">
    <text evidence="3">Belongs to the polycystin family.</text>
</comment>
<dbReference type="CDD" id="cd01752">
    <property type="entry name" value="PLAT_polycystin"/>
    <property type="match status" value="1"/>
</dbReference>
<dbReference type="SMART" id="SM00303">
    <property type="entry name" value="GPS"/>
    <property type="match status" value="1"/>
</dbReference>
<evidence type="ECO:0000256" key="5">
    <source>
        <dbReference type="ARBA" id="ARBA00022692"/>
    </source>
</evidence>
<feature type="domain" description="PKD" evidence="16">
    <location>
        <begin position="1839"/>
        <end position="1899"/>
    </location>
</feature>
<evidence type="ECO:0000259" key="19">
    <source>
        <dbReference type="PROSITE" id="PS51111"/>
    </source>
</evidence>
<dbReference type="InterPro" id="IPR002889">
    <property type="entry name" value="WSC_carb-bd"/>
</dbReference>
<dbReference type="PROSITE" id="PS51212">
    <property type="entry name" value="WSC"/>
    <property type="match status" value="1"/>
</dbReference>
<dbReference type="Gene3D" id="2.60.40.10">
    <property type="entry name" value="Immunoglobulins"/>
    <property type="match status" value="1"/>
</dbReference>
<comment type="caution">
    <text evidence="21">The sequence shown here is derived from an EMBL/GenBank/DDBJ whole genome shotgun (WGS) entry which is preliminary data.</text>
</comment>
<dbReference type="InterPro" id="IPR013783">
    <property type="entry name" value="Ig-like_fold"/>
</dbReference>
<keyword evidence="9 14" id="KW-0472">Membrane</keyword>
<dbReference type="Pfam" id="PF20519">
    <property type="entry name" value="Polycystin_dom"/>
    <property type="match status" value="1"/>
</dbReference>
<feature type="transmembrane region" description="Helical" evidence="14">
    <location>
        <begin position="3240"/>
        <end position="3261"/>
    </location>
</feature>
<evidence type="ECO:0000256" key="13">
    <source>
        <dbReference type="PROSITE-ProRule" id="PRU00152"/>
    </source>
</evidence>
<dbReference type="InterPro" id="IPR051223">
    <property type="entry name" value="Polycystin"/>
</dbReference>
<dbReference type="GO" id="GO:0005886">
    <property type="term" value="C:plasma membrane"/>
    <property type="evidence" value="ECO:0007669"/>
    <property type="project" value="UniProtKB-SubCell"/>
</dbReference>
<evidence type="ECO:0000256" key="2">
    <source>
        <dbReference type="ARBA" id="ARBA00004651"/>
    </source>
</evidence>